<proteinExistence type="evidence at transcript level"/>
<dbReference type="PANTHER" id="PTHR11604:SF0">
    <property type="entry name" value="PROFILIN"/>
    <property type="match status" value="1"/>
</dbReference>
<dbReference type="InterPro" id="IPR048278">
    <property type="entry name" value="PFN"/>
</dbReference>
<dbReference type="EMBL" id="JQ692109">
    <property type="protein sequence ID" value="AFU36096.1"/>
    <property type="molecule type" value="mRNA"/>
</dbReference>
<sequence>MSWDAYITNLLATNYVTEGVILGHNGSVWAASPGLKIQPAEITALIAGFKENSPLHATGVHINGVKYFTLRANDNEVLAKKGPTGIACYKTTQAIVIGFHPESVQPGQCTTEVAKVADYLREQGY</sequence>
<evidence type="ECO:0000256" key="3">
    <source>
        <dbReference type="ARBA" id="ARBA00011583"/>
    </source>
</evidence>
<comment type="subcellular location">
    <subcellularLocation>
        <location evidence="1">Cytoplasm</location>
        <location evidence="1">Cytoskeleton</location>
    </subcellularLocation>
</comment>
<evidence type="ECO:0000256" key="4">
    <source>
        <dbReference type="ARBA" id="ARBA00013422"/>
    </source>
</evidence>
<name>M1FT19_STIJA</name>
<dbReference type="GO" id="GO:0005938">
    <property type="term" value="C:cell cortex"/>
    <property type="evidence" value="ECO:0007669"/>
    <property type="project" value="TreeGrafter"/>
</dbReference>
<dbReference type="PRINTS" id="PR01640">
    <property type="entry name" value="PROFILINPLNT"/>
</dbReference>
<comment type="similarity">
    <text evidence="2 8">Belongs to the profilin family.</text>
</comment>
<protein>
    <recommendedName>
        <fullName evidence="4 8">Profilin</fullName>
    </recommendedName>
</protein>
<dbReference type="SUPFAM" id="SSF55770">
    <property type="entry name" value="Profilin (actin-binding protein)"/>
    <property type="match status" value="1"/>
</dbReference>
<dbReference type="Gene3D" id="3.30.450.30">
    <property type="entry name" value="Dynein light chain 2a, cytoplasmic"/>
    <property type="match status" value="1"/>
</dbReference>
<dbReference type="InterPro" id="IPR005455">
    <property type="entry name" value="PFN_euk"/>
</dbReference>
<evidence type="ECO:0000256" key="8">
    <source>
        <dbReference type="RuleBase" id="RU003909"/>
    </source>
</evidence>
<organism evidence="9">
    <name type="scientific">Stichopus japonicus</name>
    <name type="common">Sea cucumber</name>
    <dbReference type="NCBI Taxonomy" id="307972"/>
    <lineage>
        <taxon>Eukaryota</taxon>
        <taxon>Metazoa</taxon>
        <taxon>Echinodermata</taxon>
        <taxon>Eleutherozoa</taxon>
        <taxon>Echinozoa</taxon>
        <taxon>Holothuroidea</taxon>
        <taxon>Aspidochirotacea</taxon>
        <taxon>Aspidochirotida</taxon>
        <taxon>Stichopodidae</taxon>
        <taxon>Apostichopus</taxon>
    </lineage>
</organism>
<dbReference type="GeneID" id="139974643"/>
<dbReference type="Pfam" id="PF00235">
    <property type="entry name" value="Profilin"/>
    <property type="match status" value="1"/>
</dbReference>
<keyword evidence="7" id="KW-0206">Cytoskeleton</keyword>
<dbReference type="GeneID" id="139974681"/>
<dbReference type="SMART" id="SM00392">
    <property type="entry name" value="PROF"/>
    <property type="match status" value="1"/>
</dbReference>
<comment type="subunit">
    <text evidence="3">Occurs in many kinds of cells as a complex with monomeric actin in a 1:1 ratio.</text>
</comment>
<reference evidence="9" key="1">
    <citation type="submission" date="2012-02" db="EMBL/GenBank/DDBJ databases">
        <title>Sequence analysis and expression pattern of ferritin gene in sea cucumber (Apostichopus japonicus).</title>
        <authorList>
            <person name="Dong Y."/>
            <person name="Zhou Z."/>
            <person name="Yang A."/>
            <person name="Jiang B."/>
            <person name="Chen Z."/>
            <person name="Guan X."/>
            <person name="Wang B."/>
        </authorList>
    </citation>
    <scope>NUCLEOTIDE SEQUENCE</scope>
</reference>
<dbReference type="AlphaFoldDB" id="M1FT19"/>
<evidence type="ECO:0000256" key="2">
    <source>
        <dbReference type="ARBA" id="ARBA00010058"/>
    </source>
</evidence>
<dbReference type="InterPro" id="IPR036140">
    <property type="entry name" value="PFN_sf"/>
</dbReference>
<evidence type="ECO:0000256" key="6">
    <source>
        <dbReference type="ARBA" id="ARBA00023203"/>
    </source>
</evidence>
<keyword evidence="6 8" id="KW-0009">Actin-binding</keyword>
<dbReference type="CDD" id="cd00148">
    <property type="entry name" value="PROF"/>
    <property type="match status" value="1"/>
</dbReference>
<evidence type="ECO:0000256" key="1">
    <source>
        <dbReference type="ARBA" id="ARBA00004245"/>
    </source>
</evidence>
<dbReference type="RefSeq" id="XP_071837971.1">
    <property type="nucleotide sequence ID" value="XM_071981870.1"/>
</dbReference>
<evidence type="ECO:0000256" key="7">
    <source>
        <dbReference type="ARBA" id="ARBA00023212"/>
    </source>
</evidence>
<evidence type="ECO:0000256" key="5">
    <source>
        <dbReference type="ARBA" id="ARBA00022490"/>
    </source>
</evidence>
<keyword evidence="5" id="KW-0963">Cytoplasm</keyword>
<evidence type="ECO:0000313" key="9">
    <source>
        <dbReference type="EMBL" id="AFU36096.1"/>
    </source>
</evidence>
<accession>M1FT19</accession>
<dbReference type="FunFam" id="3.30.450.30:FF:000001">
    <property type="entry name" value="Profilin"/>
    <property type="match status" value="1"/>
</dbReference>
<dbReference type="PRINTS" id="PR00392">
    <property type="entry name" value="PROFILIN"/>
</dbReference>
<dbReference type="GO" id="GO:0003785">
    <property type="term" value="F:actin monomer binding"/>
    <property type="evidence" value="ECO:0007669"/>
    <property type="project" value="TreeGrafter"/>
</dbReference>
<dbReference type="PANTHER" id="PTHR11604">
    <property type="entry name" value="PROFILIN"/>
    <property type="match status" value="1"/>
</dbReference>
<dbReference type="RefSeq" id="XP_071838056.1">
    <property type="nucleotide sequence ID" value="XM_071981955.1"/>
</dbReference>
<dbReference type="GO" id="GO:0005856">
    <property type="term" value="C:cytoskeleton"/>
    <property type="evidence" value="ECO:0007669"/>
    <property type="project" value="UniProtKB-SubCell"/>
</dbReference>